<evidence type="ECO:0000256" key="1">
    <source>
        <dbReference type="SAM" id="MobiDB-lite"/>
    </source>
</evidence>
<dbReference type="OrthoDB" id="436014at2759"/>
<evidence type="ECO:0000313" key="3">
    <source>
        <dbReference type="EMBL" id="CAL1149357.1"/>
    </source>
</evidence>
<dbReference type="Proteomes" id="UP001152797">
    <property type="component" value="Unassembled WGS sequence"/>
</dbReference>
<dbReference type="EMBL" id="CAMXCT030002143">
    <property type="protein sequence ID" value="CAL4783294.1"/>
    <property type="molecule type" value="Genomic_DNA"/>
</dbReference>
<sequence>MAWLDKLSQFSSFDFSAVGAQLGYEPGAPTSPKTRSPAPPEEGKEWPGQSWAISSLLDLNKVGAQLGVQAAPKAEAHHASTEAKQDSGSVIAPFSGLFDFGAIGAQLGIQSSPTDSQTTGALGTKPHTAEALPSESEASRKPAFSGLFGGAPRAEESIDFEGAQEDGIDAPGEVLADGGEALEESHEEQAGPAGQAVQKQSAVKTIGSIGPQMNLDGEEAIDAHAVDPWDPAEAEGAGAPLESHSLYLTREDLISHWAPFSSYFHPGMQVAIAPSPEPQAAVEAKVPTPEGFLVVSVQHKESVADPTDISVGRYFYFDASPFPTFQFSTYSCFTEQWRQGELIWSGQVQLSLGAYGSVDLPEIASPAAGRKGREESQPGDFEVGDLIFVVGFHRDLANTNGRHVDFDHNLHFYQAACVGSRLPFNQASALYADDLADLGQPVPLGIEVDEHELAAVRPVVVAVAPAVAKANANTILQSVAHTTDLSADSFALSQDIPNEGGAGKINLSAAWAARRKEFLRAGLKSLERRAQENEYI</sequence>
<dbReference type="AlphaFoldDB" id="A0A9P1CRU8"/>
<comment type="caution">
    <text evidence="2">The sequence shown here is derived from an EMBL/GenBank/DDBJ whole genome shotgun (WGS) entry which is preliminary data.</text>
</comment>
<reference evidence="3" key="2">
    <citation type="submission" date="2024-04" db="EMBL/GenBank/DDBJ databases">
        <authorList>
            <person name="Chen Y."/>
            <person name="Shah S."/>
            <person name="Dougan E. K."/>
            <person name="Thang M."/>
            <person name="Chan C."/>
        </authorList>
    </citation>
    <scope>NUCLEOTIDE SEQUENCE [LARGE SCALE GENOMIC DNA]</scope>
</reference>
<feature type="region of interest" description="Disordered" evidence="1">
    <location>
        <begin position="24"/>
        <end position="48"/>
    </location>
</feature>
<keyword evidence="4" id="KW-1185">Reference proteome</keyword>
<dbReference type="EMBL" id="CAMXCT020002143">
    <property type="protein sequence ID" value="CAL1149357.1"/>
    <property type="molecule type" value="Genomic_DNA"/>
</dbReference>
<evidence type="ECO:0000313" key="2">
    <source>
        <dbReference type="EMBL" id="CAI3995982.1"/>
    </source>
</evidence>
<reference evidence="2" key="1">
    <citation type="submission" date="2022-10" db="EMBL/GenBank/DDBJ databases">
        <authorList>
            <person name="Chen Y."/>
            <person name="Dougan E. K."/>
            <person name="Chan C."/>
            <person name="Rhodes N."/>
            <person name="Thang M."/>
        </authorList>
    </citation>
    <scope>NUCLEOTIDE SEQUENCE</scope>
</reference>
<protein>
    <submittedName>
        <fullName evidence="2">Uncharacterized protein</fullName>
    </submittedName>
</protein>
<dbReference type="EMBL" id="CAMXCT010002143">
    <property type="protein sequence ID" value="CAI3995982.1"/>
    <property type="molecule type" value="Genomic_DNA"/>
</dbReference>
<evidence type="ECO:0000313" key="4">
    <source>
        <dbReference type="Proteomes" id="UP001152797"/>
    </source>
</evidence>
<proteinExistence type="predicted"/>
<accession>A0A9P1CRU8</accession>
<name>A0A9P1CRU8_9DINO</name>
<organism evidence="2">
    <name type="scientific">Cladocopium goreaui</name>
    <dbReference type="NCBI Taxonomy" id="2562237"/>
    <lineage>
        <taxon>Eukaryota</taxon>
        <taxon>Sar</taxon>
        <taxon>Alveolata</taxon>
        <taxon>Dinophyceae</taxon>
        <taxon>Suessiales</taxon>
        <taxon>Symbiodiniaceae</taxon>
        <taxon>Cladocopium</taxon>
    </lineage>
</organism>
<feature type="region of interest" description="Disordered" evidence="1">
    <location>
        <begin position="110"/>
        <end position="151"/>
    </location>
</feature>
<feature type="compositionally biased region" description="Polar residues" evidence="1">
    <location>
        <begin position="110"/>
        <end position="121"/>
    </location>
</feature>
<feature type="region of interest" description="Disordered" evidence="1">
    <location>
        <begin position="182"/>
        <end position="202"/>
    </location>
</feature>
<gene>
    <name evidence="2" type="ORF">C1SCF055_LOCUS22497</name>
</gene>